<proteinExistence type="predicted"/>
<dbReference type="Proteomes" id="UP000654918">
    <property type="component" value="Unassembled WGS sequence"/>
</dbReference>
<sequence>MPQATVHVPTPVDLTHSAAMSASLNLQILLALQHMTPAQYTAARDDQLTSLPPRFSAGTIARNAAVETSIARPGNPASVVVPGPRLGTPQPCPQRPSEAHLSQCGCHGLR</sequence>
<name>A0A8H6NEZ1_9PEZI</name>
<dbReference type="AlphaFoldDB" id="A0A8H6NEZ1"/>
<evidence type="ECO:0000256" key="1">
    <source>
        <dbReference type="SAM" id="MobiDB-lite"/>
    </source>
</evidence>
<dbReference type="EMBL" id="WIGO01000098">
    <property type="protein sequence ID" value="KAF6830135.1"/>
    <property type="molecule type" value="Genomic_DNA"/>
</dbReference>
<reference evidence="2" key="1">
    <citation type="journal article" date="2020" name="Phytopathology">
        <title>Genome Sequence Resources of Colletotrichum truncatum, C. plurivorum, C. musicola, and C. sojae: Four Species Pathogenic to Soybean (Glycine max).</title>
        <authorList>
            <person name="Rogerio F."/>
            <person name="Boufleur T.R."/>
            <person name="Ciampi-Guillardi M."/>
            <person name="Sukno S.A."/>
            <person name="Thon M.R."/>
            <person name="Massola Junior N.S."/>
            <person name="Baroncelli R."/>
        </authorList>
    </citation>
    <scope>NUCLEOTIDE SEQUENCE</scope>
    <source>
        <strain evidence="2">LFN00145</strain>
    </source>
</reference>
<gene>
    <name evidence="2" type="ORF">CPLU01_07550</name>
</gene>
<evidence type="ECO:0000313" key="2">
    <source>
        <dbReference type="EMBL" id="KAF6830135.1"/>
    </source>
</evidence>
<comment type="caution">
    <text evidence="2">The sequence shown here is derived from an EMBL/GenBank/DDBJ whole genome shotgun (WGS) entry which is preliminary data.</text>
</comment>
<keyword evidence="3" id="KW-1185">Reference proteome</keyword>
<evidence type="ECO:0000313" key="3">
    <source>
        <dbReference type="Proteomes" id="UP000654918"/>
    </source>
</evidence>
<feature type="region of interest" description="Disordered" evidence="1">
    <location>
        <begin position="75"/>
        <end position="110"/>
    </location>
</feature>
<organism evidence="2 3">
    <name type="scientific">Colletotrichum plurivorum</name>
    <dbReference type="NCBI Taxonomy" id="2175906"/>
    <lineage>
        <taxon>Eukaryota</taxon>
        <taxon>Fungi</taxon>
        <taxon>Dikarya</taxon>
        <taxon>Ascomycota</taxon>
        <taxon>Pezizomycotina</taxon>
        <taxon>Sordariomycetes</taxon>
        <taxon>Hypocreomycetidae</taxon>
        <taxon>Glomerellales</taxon>
        <taxon>Glomerellaceae</taxon>
        <taxon>Colletotrichum</taxon>
        <taxon>Colletotrichum orchidearum species complex</taxon>
    </lineage>
</organism>
<accession>A0A8H6NEZ1</accession>
<protein>
    <submittedName>
        <fullName evidence="2">Uncharacterized protein</fullName>
    </submittedName>
</protein>